<dbReference type="PANTHER" id="PTHR12817">
    <property type="entry name" value="TRAFFICKING PROTEIN PARTICLE COMPLEX SUBUNIT 6B"/>
    <property type="match status" value="1"/>
</dbReference>
<dbReference type="GO" id="GO:0030008">
    <property type="term" value="C:TRAPP complex"/>
    <property type="evidence" value="ECO:0007669"/>
    <property type="project" value="TreeGrafter"/>
</dbReference>
<dbReference type="AlphaFoldDB" id="A0AAV8UNZ6"/>
<evidence type="ECO:0000256" key="1">
    <source>
        <dbReference type="ARBA" id="ARBA00006218"/>
    </source>
</evidence>
<dbReference type="Proteomes" id="UP001157974">
    <property type="component" value="Unassembled WGS sequence"/>
</dbReference>
<dbReference type="Gene3D" id="3.30.1380.20">
    <property type="entry name" value="Trafficking protein particle complex subunit 3"/>
    <property type="match status" value="1"/>
</dbReference>
<evidence type="ECO:0000313" key="2">
    <source>
        <dbReference type="EMBL" id="KAJ8904221.1"/>
    </source>
</evidence>
<dbReference type="SUPFAM" id="SSF111126">
    <property type="entry name" value="Ligand-binding domain in the NO signalling and Golgi transport"/>
    <property type="match status" value="1"/>
</dbReference>
<reference evidence="2 3" key="1">
    <citation type="journal article" date="2023" name="Nat. Commun.">
        <title>Origin of minicircular mitochondrial genomes in red algae.</title>
        <authorList>
            <person name="Lee Y."/>
            <person name="Cho C.H."/>
            <person name="Lee Y.M."/>
            <person name="Park S.I."/>
            <person name="Yang J.H."/>
            <person name="West J.A."/>
            <person name="Bhattacharya D."/>
            <person name="Yoon H.S."/>
        </authorList>
    </citation>
    <scope>NUCLEOTIDE SEQUENCE [LARGE SCALE GENOMIC DNA]</scope>
    <source>
        <strain evidence="2 3">CCMP1338</strain>
        <tissue evidence="2">Whole cell</tissue>
    </source>
</reference>
<sequence length="197" mass="22267">MSEKRVTPARKEVMESSLELLLIEIVRWFVYGWKNGRDPQKTDAGNGSADVDQIAGSLNRKLALTNAVHGMGYDVGQRLIERLSTDHLKMETNLEVVKYICKDFWEETFKKQIDVLKTNNKGRFVLQDNNFRWIRKASRNDPSQLKVEDFLTFPAGIVCGAMNRLGVDCTVSADAASAPMCIFTVEIAQPPNNSRQQ</sequence>
<keyword evidence="3" id="KW-1185">Reference proteome</keyword>
<dbReference type="GO" id="GO:0005801">
    <property type="term" value="C:cis-Golgi network"/>
    <property type="evidence" value="ECO:0007669"/>
    <property type="project" value="TreeGrafter"/>
</dbReference>
<organism evidence="2 3">
    <name type="scientific">Rhodosorus marinus</name>
    <dbReference type="NCBI Taxonomy" id="101924"/>
    <lineage>
        <taxon>Eukaryota</taxon>
        <taxon>Rhodophyta</taxon>
        <taxon>Stylonematophyceae</taxon>
        <taxon>Stylonematales</taxon>
        <taxon>Stylonemataceae</taxon>
        <taxon>Rhodosorus</taxon>
    </lineage>
</organism>
<dbReference type="InterPro" id="IPR024096">
    <property type="entry name" value="NO_sig/Golgi_transp_ligand-bd"/>
</dbReference>
<evidence type="ECO:0000313" key="3">
    <source>
        <dbReference type="Proteomes" id="UP001157974"/>
    </source>
</evidence>
<dbReference type="EMBL" id="JAMWBK010000006">
    <property type="protein sequence ID" value="KAJ8904221.1"/>
    <property type="molecule type" value="Genomic_DNA"/>
</dbReference>
<dbReference type="PANTHER" id="PTHR12817:SF0">
    <property type="entry name" value="GEO08327P1"/>
    <property type="match status" value="1"/>
</dbReference>
<dbReference type="GO" id="GO:0005802">
    <property type="term" value="C:trans-Golgi network"/>
    <property type="evidence" value="ECO:0007669"/>
    <property type="project" value="TreeGrafter"/>
</dbReference>
<comment type="similarity">
    <text evidence="1">Belongs to the TRAPP small subunits family. BET3 subfamily.</text>
</comment>
<dbReference type="InterPro" id="IPR037992">
    <property type="entry name" value="TRAPPC6/Trs33"/>
</dbReference>
<dbReference type="GO" id="GO:0006888">
    <property type="term" value="P:endoplasmic reticulum to Golgi vesicle-mediated transport"/>
    <property type="evidence" value="ECO:0007669"/>
    <property type="project" value="TreeGrafter"/>
</dbReference>
<gene>
    <name evidence="2" type="ORF">NDN08_000746</name>
</gene>
<comment type="caution">
    <text evidence="2">The sequence shown here is derived from an EMBL/GenBank/DDBJ whole genome shotgun (WGS) entry which is preliminary data.</text>
</comment>
<dbReference type="CDD" id="cd14944">
    <property type="entry name" value="TRAPPC6A_Trs33"/>
    <property type="match status" value="1"/>
</dbReference>
<name>A0AAV8UNZ6_9RHOD</name>
<evidence type="ECO:0008006" key="4">
    <source>
        <dbReference type="Google" id="ProtNLM"/>
    </source>
</evidence>
<proteinExistence type="inferred from homology"/>
<dbReference type="Pfam" id="PF04051">
    <property type="entry name" value="TRAPP"/>
    <property type="match status" value="1"/>
</dbReference>
<dbReference type="InterPro" id="IPR007194">
    <property type="entry name" value="TRAPP_component"/>
</dbReference>
<accession>A0AAV8UNZ6</accession>
<protein>
    <recommendedName>
        <fullName evidence="4">Trafficking protein particle complex subunit</fullName>
    </recommendedName>
</protein>